<reference evidence="2" key="1">
    <citation type="submission" date="2021-12" db="EMBL/GenBank/DDBJ databases">
        <title>Curvularia clavata genome.</title>
        <authorList>
            <person name="Cao Y."/>
        </authorList>
    </citation>
    <scope>NUCLEOTIDE SEQUENCE</scope>
    <source>
        <strain evidence="2">Yc1106</strain>
    </source>
</reference>
<evidence type="ECO:0008006" key="4">
    <source>
        <dbReference type="Google" id="ProtNLM"/>
    </source>
</evidence>
<feature type="region of interest" description="Disordered" evidence="1">
    <location>
        <begin position="370"/>
        <end position="397"/>
    </location>
</feature>
<feature type="region of interest" description="Disordered" evidence="1">
    <location>
        <begin position="314"/>
        <end position="334"/>
    </location>
</feature>
<feature type="compositionally biased region" description="Basic and acidic residues" evidence="1">
    <location>
        <begin position="539"/>
        <end position="549"/>
    </location>
</feature>
<feature type="compositionally biased region" description="Basic and acidic residues" evidence="1">
    <location>
        <begin position="671"/>
        <end position="700"/>
    </location>
</feature>
<feature type="region of interest" description="Disordered" evidence="1">
    <location>
        <begin position="1022"/>
        <end position="1048"/>
    </location>
</feature>
<feature type="compositionally biased region" description="Basic and acidic residues" evidence="1">
    <location>
        <begin position="468"/>
        <end position="486"/>
    </location>
</feature>
<feature type="region of interest" description="Disordered" evidence="1">
    <location>
        <begin position="646"/>
        <end position="703"/>
    </location>
</feature>
<feature type="region of interest" description="Disordered" evidence="1">
    <location>
        <begin position="501"/>
        <end position="567"/>
    </location>
</feature>
<feature type="region of interest" description="Disordered" evidence="1">
    <location>
        <begin position="49"/>
        <end position="81"/>
    </location>
</feature>
<keyword evidence="3" id="KW-1185">Reference proteome</keyword>
<name>A0A9Q8Z8M2_CURCL</name>
<dbReference type="InterPro" id="IPR038883">
    <property type="entry name" value="AN11006-like"/>
</dbReference>
<feature type="compositionally biased region" description="Basic and acidic residues" evidence="1">
    <location>
        <begin position="257"/>
        <end position="266"/>
    </location>
</feature>
<dbReference type="PANTHER" id="PTHR42085">
    <property type="entry name" value="F-BOX DOMAIN-CONTAINING PROTEIN"/>
    <property type="match status" value="1"/>
</dbReference>
<feature type="region of interest" description="Disordered" evidence="1">
    <location>
        <begin position="468"/>
        <end position="489"/>
    </location>
</feature>
<dbReference type="OrthoDB" id="5372935at2759"/>
<feature type="region of interest" description="Disordered" evidence="1">
    <location>
        <begin position="943"/>
        <end position="983"/>
    </location>
</feature>
<gene>
    <name evidence="2" type="ORF">yc1106_03562</name>
</gene>
<feature type="compositionally biased region" description="Basic and acidic residues" evidence="1">
    <location>
        <begin position="215"/>
        <end position="224"/>
    </location>
</feature>
<evidence type="ECO:0000313" key="2">
    <source>
        <dbReference type="EMBL" id="USP76288.1"/>
    </source>
</evidence>
<dbReference type="VEuPathDB" id="FungiDB:yc1106_03562"/>
<dbReference type="PANTHER" id="PTHR42085:SF2">
    <property type="entry name" value="F-BOX DOMAIN-CONTAINING PROTEIN"/>
    <property type="match status" value="1"/>
</dbReference>
<dbReference type="EMBL" id="CP089275">
    <property type="protein sequence ID" value="USP76288.1"/>
    <property type="molecule type" value="Genomic_DNA"/>
</dbReference>
<feature type="compositionally biased region" description="Basic residues" evidence="1">
    <location>
        <begin position="775"/>
        <end position="788"/>
    </location>
</feature>
<feature type="region of interest" description="Disordered" evidence="1">
    <location>
        <begin position="215"/>
        <end position="278"/>
    </location>
</feature>
<feature type="region of interest" description="Disordered" evidence="1">
    <location>
        <begin position="583"/>
        <end position="631"/>
    </location>
</feature>
<proteinExistence type="predicted"/>
<feature type="compositionally biased region" description="Polar residues" evidence="1">
    <location>
        <begin position="505"/>
        <end position="515"/>
    </location>
</feature>
<sequence>MCIYHYCYFSACRHGQLTRISYCDKIPVPGPPVRDRRWYEADAYSIARDPHAVSSPHQSIPKTNQSSSQRVNNQQQHISQHHHTMLTDPLLDAGHLPAVLAIPQNRNEDTNDEPISSSAAALIDEERARRGDMLRQARTLLDSQGLGDININIAQPSLHIDTAHDSKIPDPVTHRGPYAWCSNLFQVSFNDPLSASGCSVDSNLSYNTGSSWEHIGERTEKEPTEDPVAQSHYSPRKPIPTHWLPRATSPKLATAQRAKERVKKNGSESGSPDIPKIFRVTQSSKDLGRMHSRAGGTYLTKEALAAVEPTRTPLVSPKCPVKTSGPSKPAWNSPVTPLRGVTHKQSGASLKLSPTKSLHFATNSVKAGHSQGLSNVTTASSKSTYHDAVESPVRSPTSSEQSFWSAVENLEGFDLHLRDSNADSDHEQGSRNVNTASVLRSKAVSESQATLSRAKVALRISIPSTDISHDHDSGEIPEEFRHDSRGNDSLVLGSLKDTLSIPRVSPTTKHPTSSHIPALQGAKPIRENENTSPKPTRFHKLDAGLETREGKKKSSISSQDQQVKHTHLHVRSELKDLAHIEAGQHNEDDRDPESKSTEVYERSISLSKALRDSESFRQTPRNSERGFRDVADPILMDPAMIYSRKKADNHESTHPAITSDSASTTTQKHAVVNEHAEPIQGTGEDHPPGPHAKTDQEKRVHPSVGSDLRATATEFIPSLTPASGSMELAPELVPLASLQDVPGLPNMTVLDRHGIPFLWYMYGIQFAYEQGVRSGRPKSPRKFKPKKLRSSELWTGEPPHARSHENWNVSTGPRTFHPGALRQQQSVAELPSLHDGDAQCLYRIDDQAGIQANSHIQMPPHDAESTAADHSFARQFDKIAGYTSMSRNKSNSLPRHYNIDFSKIQNTGFPMDPLKTQPPVHHSFPRQQYRKDRHSRNGLYGGRGNPAGIPIGATAPFPNPVPPQGRPEQSQSQSGMMMDPSGYSIGSEACGMIDITCATELIGGGAIDHMVNRMSKLRLVDEQAASTQASKQPKQPIHEERSNDDEKVKQQPFRFFDLPYELRLRVYEELLIFPKTIDLEPSNYSTVAPALRLYLVNRRMHEEAARVFYSRNTFRVFPIHGRYINRKHPLLAWFPQKYRALLTRLELRLGPGFTKPPKCWVVDSRLGLAAAKKVYRLKIFVEIDPASNEIFEGFRVGNDFYTEYCVGLLRGLLAQVPSINDVEFDAYPSVSKSSPLLAGLVEETRLNQKRITWGPERGWDKIVGDDLANVLQKMGL</sequence>
<evidence type="ECO:0000313" key="3">
    <source>
        <dbReference type="Proteomes" id="UP001056012"/>
    </source>
</evidence>
<feature type="compositionally biased region" description="Basic and acidic residues" evidence="1">
    <location>
        <begin position="583"/>
        <end position="601"/>
    </location>
</feature>
<evidence type="ECO:0000256" key="1">
    <source>
        <dbReference type="SAM" id="MobiDB-lite"/>
    </source>
</evidence>
<organism evidence="2 3">
    <name type="scientific">Curvularia clavata</name>
    <dbReference type="NCBI Taxonomy" id="95742"/>
    <lineage>
        <taxon>Eukaryota</taxon>
        <taxon>Fungi</taxon>
        <taxon>Dikarya</taxon>
        <taxon>Ascomycota</taxon>
        <taxon>Pezizomycotina</taxon>
        <taxon>Dothideomycetes</taxon>
        <taxon>Pleosporomycetidae</taxon>
        <taxon>Pleosporales</taxon>
        <taxon>Pleosporineae</taxon>
        <taxon>Pleosporaceae</taxon>
        <taxon>Curvularia</taxon>
    </lineage>
</organism>
<feature type="compositionally biased region" description="Basic and acidic residues" evidence="1">
    <location>
        <begin position="1036"/>
        <end position="1048"/>
    </location>
</feature>
<protein>
    <recommendedName>
        <fullName evidence="4">F-box domain-containing protein</fullName>
    </recommendedName>
</protein>
<feature type="compositionally biased region" description="Low complexity" evidence="1">
    <location>
        <begin position="64"/>
        <end position="78"/>
    </location>
</feature>
<dbReference type="AlphaFoldDB" id="A0A9Q8Z8M2"/>
<feature type="compositionally biased region" description="Polar residues" evidence="1">
    <location>
        <begin position="370"/>
        <end position="383"/>
    </location>
</feature>
<feature type="region of interest" description="Disordered" evidence="1">
    <location>
        <begin position="773"/>
        <end position="807"/>
    </location>
</feature>
<dbReference type="Proteomes" id="UP001056012">
    <property type="component" value="Chromosome 2"/>
</dbReference>
<accession>A0A9Q8Z8M2</accession>
<feature type="compositionally biased region" description="Basic and acidic residues" evidence="1">
    <location>
        <begin position="622"/>
        <end position="631"/>
    </location>
</feature>
<feature type="compositionally biased region" description="Polar residues" evidence="1">
    <location>
        <begin position="1024"/>
        <end position="1033"/>
    </location>
</feature>
<feature type="compositionally biased region" description="Polar residues" evidence="1">
    <location>
        <begin position="655"/>
        <end position="668"/>
    </location>
</feature>